<evidence type="ECO:0000256" key="1">
    <source>
        <dbReference type="ARBA" id="ARBA00007805"/>
    </source>
</evidence>
<evidence type="ECO:0000259" key="4">
    <source>
        <dbReference type="Pfam" id="PF00185"/>
    </source>
</evidence>
<organism evidence="5 6">
    <name type="scientific">Trichomonas vaginalis (strain ATCC PRA-98 / G3)</name>
    <dbReference type="NCBI Taxonomy" id="412133"/>
    <lineage>
        <taxon>Eukaryota</taxon>
        <taxon>Metamonada</taxon>
        <taxon>Parabasalia</taxon>
        <taxon>Trichomonadida</taxon>
        <taxon>Trichomonadidae</taxon>
        <taxon>Trichomonas</taxon>
    </lineage>
</organism>
<protein>
    <recommendedName>
        <fullName evidence="2">ornithine carbamoyltransferase</fullName>
        <ecNumber evidence="2">2.1.3.3</ecNumber>
    </recommendedName>
</protein>
<evidence type="ECO:0000256" key="3">
    <source>
        <dbReference type="ARBA" id="ARBA00022679"/>
    </source>
</evidence>
<dbReference type="EMBL" id="DS114826">
    <property type="protein sequence ID" value="EAX85811.1"/>
    <property type="molecule type" value="Genomic_DNA"/>
</dbReference>
<dbReference type="Pfam" id="PF00185">
    <property type="entry name" value="OTCace"/>
    <property type="match status" value="1"/>
</dbReference>
<dbReference type="InterPro" id="IPR036901">
    <property type="entry name" value="Asp/Orn_carbamoylTrfase_sf"/>
</dbReference>
<gene>
    <name evidence="5" type="ORF">TVAG_537400</name>
</gene>
<dbReference type="VEuPathDB" id="TrichDB:TVAGG3_0790280"/>
<dbReference type="eggNOG" id="ENOG502SNTM">
    <property type="taxonomic scope" value="Eukaryota"/>
</dbReference>
<dbReference type="KEGG" id="tva:4743454"/>
<keyword evidence="3" id="KW-0808">Transferase</keyword>
<dbReference type="SUPFAM" id="SSF53671">
    <property type="entry name" value="Aspartate/ornithine carbamoyltransferase"/>
    <property type="match status" value="1"/>
</dbReference>
<proteinExistence type="inferred from homology"/>
<dbReference type="Gene3D" id="3.40.50.1370">
    <property type="entry name" value="Aspartate/ornithine carbamoyltransferase"/>
    <property type="match status" value="1"/>
</dbReference>
<comment type="similarity">
    <text evidence="1">Belongs to the aspartate/ornithine carbamoyltransferase superfamily. OTCase family.</text>
</comment>
<dbReference type="OrthoDB" id="10252326at2759"/>
<dbReference type="InParanoid" id="A2GAK7"/>
<dbReference type="InterPro" id="IPR006131">
    <property type="entry name" value="Asp_carbamoyltransf_Asp/Orn-bd"/>
</dbReference>
<dbReference type="Proteomes" id="UP000001542">
    <property type="component" value="Unassembled WGS sequence"/>
</dbReference>
<evidence type="ECO:0000256" key="2">
    <source>
        <dbReference type="ARBA" id="ARBA00013007"/>
    </source>
</evidence>
<reference evidence="5" key="1">
    <citation type="submission" date="2006-10" db="EMBL/GenBank/DDBJ databases">
        <authorList>
            <person name="Amadeo P."/>
            <person name="Zhao Q."/>
            <person name="Wortman J."/>
            <person name="Fraser-Liggett C."/>
            <person name="Carlton J."/>
        </authorList>
    </citation>
    <scope>NUCLEOTIDE SEQUENCE</scope>
    <source>
        <strain evidence="5">G3</strain>
    </source>
</reference>
<evidence type="ECO:0000313" key="6">
    <source>
        <dbReference type="Proteomes" id="UP000001542"/>
    </source>
</evidence>
<keyword evidence="6" id="KW-1185">Reference proteome</keyword>
<evidence type="ECO:0000313" key="5">
    <source>
        <dbReference type="EMBL" id="EAX85811.1"/>
    </source>
</evidence>
<dbReference type="GO" id="GO:0042450">
    <property type="term" value="P:L-arginine biosynthetic process via ornithine"/>
    <property type="evidence" value="ECO:0000318"/>
    <property type="project" value="GO_Central"/>
</dbReference>
<dbReference type="PANTHER" id="PTHR45753">
    <property type="entry name" value="ORNITHINE CARBAMOYLTRANSFERASE, MITOCHONDRIAL"/>
    <property type="match status" value="1"/>
</dbReference>
<reference evidence="5" key="2">
    <citation type="journal article" date="2007" name="Science">
        <title>Draft genome sequence of the sexually transmitted pathogen Trichomonas vaginalis.</title>
        <authorList>
            <person name="Carlton J.M."/>
            <person name="Hirt R.P."/>
            <person name="Silva J.C."/>
            <person name="Delcher A.L."/>
            <person name="Schatz M."/>
            <person name="Zhao Q."/>
            <person name="Wortman J.R."/>
            <person name="Bidwell S.L."/>
            <person name="Alsmark U.C.M."/>
            <person name="Besteiro S."/>
            <person name="Sicheritz-Ponten T."/>
            <person name="Noel C.J."/>
            <person name="Dacks J.B."/>
            <person name="Foster P.G."/>
            <person name="Simillion C."/>
            <person name="Van de Peer Y."/>
            <person name="Miranda-Saavedra D."/>
            <person name="Barton G.J."/>
            <person name="Westrop G.D."/>
            <person name="Mueller S."/>
            <person name="Dessi D."/>
            <person name="Fiori P.L."/>
            <person name="Ren Q."/>
            <person name="Paulsen I."/>
            <person name="Zhang H."/>
            <person name="Bastida-Corcuera F.D."/>
            <person name="Simoes-Barbosa A."/>
            <person name="Brown M.T."/>
            <person name="Hayes R.D."/>
            <person name="Mukherjee M."/>
            <person name="Okumura C.Y."/>
            <person name="Schneider R."/>
            <person name="Smith A.J."/>
            <person name="Vanacova S."/>
            <person name="Villalvazo M."/>
            <person name="Haas B.J."/>
            <person name="Pertea M."/>
            <person name="Feldblyum T.V."/>
            <person name="Utterback T.R."/>
            <person name="Shu C.L."/>
            <person name="Osoegawa K."/>
            <person name="de Jong P.J."/>
            <person name="Hrdy I."/>
            <person name="Horvathova L."/>
            <person name="Zubacova Z."/>
            <person name="Dolezal P."/>
            <person name="Malik S.B."/>
            <person name="Logsdon J.M. Jr."/>
            <person name="Henze K."/>
            <person name="Gupta A."/>
            <person name="Wang C.C."/>
            <person name="Dunne R.L."/>
            <person name="Upcroft J.A."/>
            <person name="Upcroft P."/>
            <person name="White O."/>
            <person name="Salzberg S.L."/>
            <person name="Tang P."/>
            <person name="Chiu C.-H."/>
            <person name="Lee Y.-S."/>
            <person name="Embley T.M."/>
            <person name="Coombs G.H."/>
            <person name="Mottram J.C."/>
            <person name="Tachezy J."/>
            <person name="Fraser-Liggett C.M."/>
            <person name="Johnson P.J."/>
        </authorList>
    </citation>
    <scope>NUCLEOTIDE SEQUENCE [LARGE SCALE GENOMIC DNA]</scope>
    <source>
        <strain evidence="5">G3</strain>
    </source>
</reference>
<dbReference type="GO" id="GO:0004585">
    <property type="term" value="F:ornithine carbamoyltransferase activity"/>
    <property type="evidence" value="ECO:0000318"/>
    <property type="project" value="GO_Central"/>
</dbReference>
<dbReference type="GO" id="GO:0016597">
    <property type="term" value="F:amino acid binding"/>
    <property type="evidence" value="ECO:0007669"/>
    <property type="project" value="InterPro"/>
</dbReference>
<dbReference type="STRING" id="5722.A2GAK7"/>
<dbReference type="PANTHER" id="PTHR45753:SF3">
    <property type="entry name" value="ORNITHINE TRANSCARBAMYLASE, MITOCHONDRIAL"/>
    <property type="match status" value="1"/>
</dbReference>
<dbReference type="VEuPathDB" id="TrichDB:TVAG_038530"/>
<dbReference type="AlphaFoldDB" id="A2GAK7"/>
<dbReference type="RefSeq" id="XP_001298741.1">
    <property type="nucleotide sequence ID" value="XM_001298740.1"/>
</dbReference>
<dbReference type="EC" id="2.1.3.3" evidence="2"/>
<dbReference type="GO" id="GO:0019240">
    <property type="term" value="P:citrulline biosynthetic process"/>
    <property type="evidence" value="ECO:0000318"/>
    <property type="project" value="GO_Central"/>
</dbReference>
<name>A2GAK7_TRIV3</name>
<sequence length="247" mass="27992">MADLSHLVKVFGSLEALRGKKIVMSWAYSPSYGKPLSVPQGFIALLSRFGTNLVLAHPEGYDLIPEIIEITKQNAAKAGGSFEITHDMRKAFVDADVVYPKSWAPMWISEKRTAQLKKKDYDGLKATEKECLELNKKYIDWQCDDEMMATTKNGKALYMHCLPADISGLSCERGEITNECFQKNRLDTYFEASHKPFIIASMIMHCKCKSVAAAIKGIIARNEKNQEFQMTDYLYSKHFKIILIISM</sequence>
<accession>A2GAK7</accession>
<feature type="domain" description="Aspartate/ornithine carbamoyltransferase Asp/Orn-binding" evidence="4">
    <location>
        <begin position="42"/>
        <end position="202"/>
    </location>
</feature>